<evidence type="ECO:0000313" key="2">
    <source>
        <dbReference type="EMBL" id="ORV49700.1"/>
    </source>
</evidence>
<gene>
    <name evidence="2" type="ORF">AWC05_00835</name>
</gene>
<sequence>MEAARSRAQLNEDTDHARSWREGHYDGYGPHDSHRPIRVPTFALIAQVANELDLFFVAVRNVLRAQDRLPADVRPEMTDERLFELTRNIAEHWDEVGGRSAAAFANEYPDRVPGQISATNKEVFVSDVPLSRVVAWLARVNEALKRAIEDAGEHVPADEASVVEGDDDLPWPSERRRERLWQVRQLDMDEWPTEEMPEEIEKLLQERFQNLRERDGVE</sequence>
<name>A0A1X1TYN4_MYCFL</name>
<comment type="caution">
    <text evidence="2">The sequence shown here is derived from an EMBL/GenBank/DDBJ whole genome shotgun (WGS) entry which is preliminary data.</text>
</comment>
<protein>
    <submittedName>
        <fullName evidence="2">Uncharacterized protein</fullName>
    </submittedName>
</protein>
<accession>A0A1X1TYN4</accession>
<dbReference type="EMBL" id="LQOV01000029">
    <property type="protein sequence ID" value="ORV49700.1"/>
    <property type="molecule type" value="Genomic_DNA"/>
</dbReference>
<keyword evidence="3" id="KW-1185">Reference proteome</keyword>
<feature type="compositionally biased region" description="Basic and acidic residues" evidence="1">
    <location>
        <begin position="13"/>
        <end position="32"/>
    </location>
</feature>
<reference evidence="2 3" key="1">
    <citation type="submission" date="2016-01" db="EMBL/GenBank/DDBJ databases">
        <title>The new phylogeny of the genus Mycobacterium.</title>
        <authorList>
            <person name="Tarcisio F."/>
            <person name="Conor M."/>
            <person name="Antonella G."/>
            <person name="Elisabetta G."/>
            <person name="Giulia F.S."/>
            <person name="Sara T."/>
            <person name="Anna F."/>
            <person name="Clotilde B."/>
            <person name="Roberto B."/>
            <person name="Veronica D.S."/>
            <person name="Fabio R."/>
            <person name="Monica P."/>
            <person name="Olivier J."/>
            <person name="Enrico T."/>
            <person name="Nicola S."/>
        </authorList>
    </citation>
    <scope>NUCLEOTIDE SEQUENCE [LARGE SCALE GENOMIC DNA]</scope>
    <source>
        <strain evidence="2 3">DSM 44852</strain>
    </source>
</reference>
<evidence type="ECO:0000256" key="1">
    <source>
        <dbReference type="SAM" id="MobiDB-lite"/>
    </source>
</evidence>
<dbReference type="AlphaFoldDB" id="A0A1X1TYN4"/>
<evidence type="ECO:0000313" key="3">
    <source>
        <dbReference type="Proteomes" id="UP000193010"/>
    </source>
</evidence>
<organism evidence="2 3">
    <name type="scientific">Mycobacterium florentinum</name>
    <dbReference type="NCBI Taxonomy" id="292462"/>
    <lineage>
        <taxon>Bacteria</taxon>
        <taxon>Bacillati</taxon>
        <taxon>Actinomycetota</taxon>
        <taxon>Actinomycetes</taxon>
        <taxon>Mycobacteriales</taxon>
        <taxon>Mycobacteriaceae</taxon>
        <taxon>Mycobacterium</taxon>
        <taxon>Mycobacterium simiae complex</taxon>
    </lineage>
</organism>
<feature type="region of interest" description="Disordered" evidence="1">
    <location>
        <begin position="1"/>
        <end position="32"/>
    </location>
</feature>
<proteinExistence type="predicted"/>
<dbReference type="Proteomes" id="UP000193010">
    <property type="component" value="Unassembled WGS sequence"/>
</dbReference>